<protein>
    <recommendedName>
        <fullName evidence="8">Transcriptional repressor NrdR</fullName>
    </recommendedName>
</protein>
<dbReference type="PROSITE" id="PS51161">
    <property type="entry name" value="ATP_CONE"/>
    <property type="match status" value="1"/>
</dbReference>
<dbReference type="InterPro" id="IPR005144">
    <property type="entry name" value="ATP-cone_dom"/>
</dbReference>
<evidence type="ECO:0000256" key="5">
    <source>
        <dbReference type="ARBA" id="ARBA00023015"/>
    </source>
</evidence>
<organism evidence="10 11">
    <name type="scientific">Heliobacterium mobile</name>
    <name type="common">Heliobacillus mobilis</name>
    <dbReference type="NCBI Taxonomy" id="28064"/>
    <lineage>
        <taxon>Bacteria</taxon>
        <taxon>Bacillati</taxon>
        <taxon>Bacillota</taxon>
        <taxon>Clostridia</taxon>
        <taxon>Eubacteriales</taxon>
        <taxon>Heliobacteriaceae</taxon>
        <taxon>Heliobacterium</taxon>
    </lineage>
</organism>
<evidence type="ECO:0000256" key="3">
    <source>
        <dbReference type="ARBA" id="ARBA00022833"/>
    </source>
</evidence>
<comment type="cofactor">
    <cofactor evidence="8">
        <name>Zn(2+)</name>
        <dbReference type="ChEBI" id="CHEBI:29105"/>
    </cofactor>
    <text evidence="8">Binds 1 zinc ion.</text>
</comment>
<dbReference type="PANTHER" id="PTHR30455:SF2">
    <property type="entry name" value="TRANSCRIPTIONAL REPRESSOR NRDR"/>
    <property type="match status" value="1"/>
</dbReference>
<comment type="function">
    <text evidence="8">Negatively regulates transcription of bacterial ribonucleotide reductase nrd genes and operons by binding to NrdR-boxes.</text>
</comment>
<evidence type="ECO:0000313" key="11">
    <source>
        <dbReference type="Proteomes" id="UP000430670"/>
    </source>
</evidence>
<dbReference type="InterPro" id="IPR003796">
    <property type="entry name" value="RNR_NrdR-like"/>
</dbReference>
<dbReference type="PANTHER" id="PTHR30455">
    <property type="entry name" value="TRANSCRIPTIONAL REPRESSOR NRDR"/>
    <property type="match status" value="1"/>
</dbReference>
<keyword evidence="1 8" id="KW-0678">Repressor</keyword>
<dbReference type="NCBIfam" id="TIGR00244">
    <property type="entry name" value="transcriptional regulator NrdR"/>
    <property type="match status" value="1"/>
</dbReference>
<dbReference type="InterPro" id="IPR055173">
    <property type="entry name" value="NrdR-like_N"/>
</dbReference>
<keyword evidence="3 8" id="KW-0862">Zinc</keyword>
<evidence type="ECO:0000256" key="4">
    <source>
        <dbReference type="ARBA" id="ARBA00022840"/>
    </source>
</evidence>
<comment type="similarity">
    <text evidence="8">Belongs to the NrdR family.</text>
</comment>
<keyword evidence="2 8" id="KW-0547">Nucleotide-binding</keyword>
<dbReference type="GO" id="GO:0008270">
    <property type="term" value="F:zinc ion binding"/>
    <property type="evidence" value="ECO:0007669"/>
    <property type="project" value="UniProtKB-UniRule"/>
</dbReference>
<keyword evidence="7 8" id="KW-0804">Transcription</keyword>
<name>A0A6I3SF56_HELMO</name>
<keyword evidence="6 8" id="KW-0238">DNA-binding</keyword>
<dbReference type="EMBL" id="WNKU01000001">
    <property type="protein sequence ID" value="MTV47570.1"/>
    <property type="molecule type" value="Genomic_DNA"/>
</dbReference>
<proteinExistence type="inferred from homology"/>
<reference evidence="10 11" key="1">
    <citation type="submission" date="2019-11" db="EMBL/GenBank/DDBJ databases">
        <title>Whole-genome sequence of a the green, strictly anaerobic photosynthetic bacterium Heliobacillus mobilis DSM 6151.</title>
        <authorList>
            <person name="Kyndt J.A."/>
            <person name="Meyer T.E."/>
        </authorList>
    </citation>
    <scope>NUCLEOTIDE SEQUENCE [LARGE SCALE GENOMIC DNA]</scope>
    <source>
        <strain evidence="10 11">DSM 6151</strain>
    </source>
</reference>
<dbReference type="Pfam" id="PF22811">
    <property type="entry name" value="Zn_ribbon_NrdR"/>
    <property type="match status" value="1"/>
</dbReference>
<dbReference type="GO" id="GO:0005524">
    <property type="term" value="F:ATP binding"/>
    <property type="evidence" value="ECO:0007669"/>
    <property type="project" value="UniProtKB-UniRule"/>
</dbReference>
<evidence type="ECO:0000259" key="9">
    <source>
        <dbReference type="PROSITE" id="PS51161"/>
    </source>
</evidence>
<evidence type="ECO:0000256" key="6">
    <source>
        <dbReference type="ARBA" id="ARBA00023125"/>
    </source>
</evidence>
<keyword evidence="4 8" id="KW-0067">ATP-binding</keyword>
<keyword evidence="8" id="KW-0863">Zinc-finger</keyword>
<evidence type="ECO:0000256" key="1">
    <source>
        <dbReference type="ARBA" id="ARBA00022491"/>
    </source>
</evidence>
<feature type="domain" description="ATP-cone" evidence="9">
    <location>
        <begin position="49"/>
        <end position="139"/>
    </location>
</feature>
<accession>A0A6I3SF56</accession>
<dbReference type="GO" id="GO:0045892">
    <property type="term" value="P:negative regulation of DNA-templated transcription"/>
    <property type="evidence" value="ECO:0007669"/>
    <property type="project" value="UniProtKB-UniRule"/>
</dbReference>
<dbReference type="Pfam" id="PF03477">
    <property type="entry name" value="ATP-cone"/>
    <property type="match status" value="1"/>
</dbReference>
<dbReference type="GO" id="GO:0003677">
    <property type="term" value="F:DNA binding"/>
    <property type="evidence" value="ECO:0007669"/>
    <property type="project" value="UniProtKB-KW"/>
</dbReference>
<keyword evidence="11" id="KW-1185">Reference proteome</keyword>
<evidence type="ECO:0000256" key="2">
    <source>
        <dbReference type="ARBA" id="ARBA00022741"/>
    </source>
</evidence>
<dbReference type="RefSeq" id="WP_155474679.1">
    <property type="nucleotide sequence ID" value="NZ_WNKU01000001.1"/>
</dbReference>
<sequence length="152" mass="17987">MRCIYCGHSESKVLETRSLEEGRVIRRRRECMDCSRRFTTLERVEETPLVVRKKDGSLETFDRNKLLSGLLRACEKRSIPLHTLEELVSVIERDLRSQSEREVPSQQIGELVMQRLRSIDEVAYVRFASVYRQFTDVGRFLEELETLLHQKR</sequence>
<gene>
    <name evidence="8 10" type="primary">nrdR</name>
    <name evidence="10" type="ORF">GJ688_01075</name>
</gene>
<comment type="caution">
    <text evidence="10">The sequence shown here is derived from an EMBL/GenBank/DDBJ whole genome shotgun (WGS) entry which is preliminary data.</text>
</comment>
<keyword evidence="5 8" id="KW-0805">Transcription regulation</keyword>
<feature type="zinc finger region" evidence="8">
    <location>
        <begin position="3"/>
        <end position="34"/>
    </location>
</feature>
<evidence type="ECO:0000256" key="8">
    <source>
        <dbReference type="HAMAP-Rule" id="MF_00440"/>
    </source>
</evidence>
<evidence type="ECO:0000256" key="7">
    <source>
        <dbReference type="ARBA" id="ARBA00023163"/>
    </source>
</evidence>
<evidence type="ECO:0000313" key="10">
    <source>
        <dbReference type="EMBL" id="MTV47570.1"/>
    </source>
</evidence>
<keyword evidence="8" id="KW-0479">Metal-binding</keyword>
<dbReference type="Proteomes" id="UP000430670">
    <property type="component" value="Unassembled WGS sequence"/>
</dbReference>
<dbReference type="OrthoDB" id="9807461at2"/>
<dbReference type="HAMAP" id="MF_00440">
    <property type="entry name" value="NrdR"/>
    <property type="match status" value="1"/>
</dbReference>
<dbReference type="AlphaFoldDB" id="A0A6I3SF56"/>